<protein>
    <submittedName>
        <fullName evidence="2">Uncharacterized protein</fullName>
    </submittedName>
</protein>
<evidence type="ECO:0000256" key="1">
    <source>
        <dbReference type="SAM" id="MobiDB-lite"/>
    </source>
</evidence>
<evidence type="ECO:0000313" key="2">
    <source>
        <dbReference type="EMBL" id="CAL1402955.1"/>
    </source>
</evidence>
<gene>
    <name evidence="2" type="ORF">LTRI10_LOCUS42921</name>
</gene>
<name>A0AAV2FZI8_9ROSI</name>
<dbReference type="AlphaFoldDB" id="A0AAV2FZI8"/>
<feature type="region of interest" description="Disordered" evidence="1">
    <location>
        <begin position="1"/>
        <end position="34"/>
    </location>
</feature>
<evidence type="ECO:0000313" key="3">
    <source>
        <dbReference type="Proteomes" id="UP001497516"/>
    </source>
</evidence>
<accession>A0AAV2FZI8</accession>
<sequence>MLILAHSSGPDVKKPNRAQLGLTRPNHNRSRPIQSDHILSSRPQQEGTLFKVGIKKCSNQRATCGSLVCFKRATLGAQISSTTWVLENGSANGPDLLHTQWTSRIR</sequence>
<organism evidence="2 3">
    <name type="scientific">Linum trigynum</name>
    <dbReference type="NCBI Taxonomy" id="586398"/>
    <lineage>
        <taxon>Eukaryota</taxon>
        <taxon>Viridiplantae</taxon>
        <taxon>Streptophyta</taxon>
        <taxon>Embryophyta</taxon>
        <taxon>Tracheophyta</taxon>
        <taxon>Spermatophyta</taxon>
        <taxon>Magnoliopsida</taxon>
        <taxon>eudicotyledons</taxon>
        <taxon>Gunneridae</taxon>
        <taxon>Pentapetalae</taxon>
        <taxon>rosids</taxon>
        <taxon>fabids</taxon>
        <taxon>Malpighiales</taxon>
        <taxon>Linaceae</taxon>
        <taxon>Linum</taxon>
    </lineage>
</organism>
<reference evidence="2 3" key="1">
    <citation type="submission" date="2024-04" db="EMBL/GenBank/DDBJ databases">
        <authorList>
            <person name="Fracassetti M."/>
        </authorList>
    </citation>
    <scope>NUCLEOTIDE SEQUENCE [LARGE SCALE GENOMIC DNA]</scope>
</reference>
<keyword evidence="3" id="KW-1185">Reference proteome</keyword>
<dbReference type="Proteomes" id="UP001497516">
    <property type="component" value="Chromosome 7"/>
</dbReference>
<proteinExistence type="predicted"/>
<dbReference type="EMBL" id="OZ034820">
    <property type="protein sequence ID" value="CAL1402955.1"/>
    <property type="molecule type" value="Genomic_DNA"/>
</dbReference>